<dbReference type="EMBL" id="JBANBB010000001">
    <property type="protein sequence ID" value="MEK0306359.1"/>
    <property type="molecule type" value="Genomic_DNA"/>
</dbReference>
<name>A0ABU8ZMD5_9BIFI</name>
<dbReference type="RefSeq" id="WP_340468868.1">
    <property type="nucleotide sequence ID" value="NZ_JBANBB010000001.1"/>
</dbReference>
<dbReference type="Proteomes" id="UP001373159">
    <property type="component" value="Unassembled WGS sequence"/>
</dbReference>
<gene>
    <name evidence="1" type="ORF">V8P97_02585</name>
</gene>
<evidence type="ECO:0000313" key="1">
    <source>
        <dbReference type="EMBL" id="MEK0306359.1"/>
    </source>
</evidence>
<sequence>MDKTAEETYGEIGIDGRAASILPELDYITLLGASVYCFDRCQSFIVELLRSQGCVNLDWWKLTDQTAGMICDDVNHHLDDKSYINPKLHDDFQDLCHRRDRIIHAFPCTDEETGEQYLRTKVKATARNHAEANKQFPITRDYMTQFIEKVTDFEYRLDDVRTQMIVHKDYK</sequence>
<evidence type="ECO:0000313" key="2">
    <source>
        <dbReference type="Proteomes" id="UP001373159"/>
    </source>
</evidence>
<reference evidence="1 2" key="1">
    <citation type="submission" date="2024-02" db="EMBL/GenBank/DDBJ databases">
        <title>Bifidobacterium honeyensis sp. nov., isolated from the comb honey.</title>
        <authorList>
            <person name="Liu W."/>
            <person name="Li Y."/>
        </authorList>
    </citation>
    <scope>NUCLEOTIDE SEQUENCE [LARGE SCALE GENOMIC DNA]</scope>
    <source>
        <strain evidence="1 2">IMAU50988</strain>
    </source>
</reference>
<keyword evidence="2" id="KW-1185">Reference proteome</keyword>
<comment type="caution">
    <text evidence="1">The sequence shown here is derived from an EMBL/GenBank/DDBJ whole genome shotgun (WGS) entry which is preliminary data.</text>
</comment>
<protein>
    <submittedName>
        <fullName evidence="1">Uncharacterized protein</fullName>
    </submittedName>
</protein>
<organism evidence="1 2">
    <name type="scientific">Bifidobacterium favimelis</name>
    <dbReference type="NCBI Taxonomy" id="3122979"/>
    <lineage>
        <taxon>Bacteria</taxon>
        <taxon>Bacillati</taxon>
        <taxon>Actinomycetota</taxon>
        <taxon>Actinomycetes</taxon>
        <taxon>Bifidobacteriales</taxon>
        <taxon>Bifidobacteriaceae</taxon>
        <taxon>Bifidobacterium</taxon>
    </lineage>
</organism>
<proteinExistence type="predicted"/>
<accession>A0ABU8ZMD5</accession>